<evidence type="ECO:0000313" key="18">
    <source>
        <dbReference type="Proteomes" id="UP000829354"/>
    </source>
</evidence>
<feature type="domain" description="Glucosyltransferase 24 catalytic" evidence="16">
    <location>
        <begin position="1075"/>
        <end position="1342"/>
    </location>
</feature>
<keyword evidence="7" id="KW-0256">Endoplasmic reticulum</keyword>
<sequence>MHSDILLGLILGIIVVGSSEKSVKTSIHSKWSQTSILAEISEFLAGEDEKLFWKFVDIINANPMENSSDVSLYNFGISTASSLLDASEYPLLRFSIASRIFSPRIEVHRQISRKFQPNSCKNTFFVYGNQVGCQLSELDFKEYSGNAEIFEFDHIFPMKSKANRTLIIYGVLGTAELKNMILEAKILVETRENLNFALRFLSLSSGTTKVSLSGYGVELALKNTEYKAVDHSTQELPENLHGLNFRILKNRHTDRHNELESLRENLEKLGEIVPLKQWQLKDLGLKTCERIQEDSMKLEEIERVLQDFPIHARTISHRSLNESFTKSIQQFQKSLKSAGIGNGENLLALNGRILSKSDSKIDLFELIETMKTEKKVMDRLIEIGSVSEDSEIDYSKLLTLFDFSPIAISKNAFDYRKTKPVFLNDLESFLSPYRSLHLLLQPFPSDQIRPIARNIFNLILFIDPFDSEDKLLDLAQKYLKGKVFIRIGLVPFFNENKWGMSVQEGVNSKEISKEARKIWKTNEDILKALKNGNEFLLKTGLGKGPQALLNGYPLDLTSSSESFDAALFDNIQKQTLRLQLALYQRLITDSVKIDDFWLKEETNPDLKTRVSMRIVKAFNERRFVELDSEASENPENPTLAIIANFENTKNRLSITKWLKSLKFPLKIALISNPTTSSDSEDSSCPSDSENLESAILRLENQESCIGARKFSNFLRKNEIKAGEMAVIFNGLVIGPFEENEKEQFLEIEDFEFLENLWKERGAKKTSAFLSQHFPNQDDVTIKFFSVLSKIYKKDVPRVAFDNFKDLENRNRIIFPPKNPESPYSTITWILNPVSREAQHLVSIVKLMSNVLNAKVEIIFNPSSELHEMPIKRFYRFVASEFLEFDENGKIKDQSAIFSNLPQKQLLTMSVETNDGWMIEVKKADDDLDNILLENTSGDVESEFSLEHILVEGQSQKSGTGDASDGLELKLKSENTKYDTIVMRNLGYFQLKAEPGIWNLKIRNGTSSENFWIQKIDSKEVNGKITVVVDSFTRKWTQLVVEEIEDKKEQKEGSAMGRLMEKAKNFFSTPPPSETINVFSLASGHLYERFMRIMIVSVMKNTQSGKVKFWLLKNYLSPKFKESIPILADFYGFEYELVEYKWPKWLHQQTEKQRVMWGYKILFLDVLFPLNVDKIIFVDADQVVRADLLELMDFDLKGSPYGYVPFCESRKEMDGFRFWKTGYWNTHLMGRRYHISALYVVDLKAFRKFAAGDRLRGRYDNLSADPNSLSNLDQDLPNNMIHEVPIKSLPQNWLWCETWCDDRSKKTAKTIDLCNNPLTKEPKLSSAQRIIGEWKELDEEISNVIEKRILKNSEEEREETEESREEL</sequence>
<evidence type="ECO:0000256" key="1">
    <source>
        <dbReference type="ARBA" id="ARBA00001913"/>
    </source>
</evidence>
<evidence type="ECO:0000256" key="8">
    <source>
        <dbReference type="ARBA" id="ARBA00023180"/>
    </source>
</evidence>
<evidence type="ECO:0000256" key="5">
    <source>
        <dbReference type="ARBA" id="ARBA00022679"/>
    </source>
</evidence>
<comment type="catalytic activity">
    <reaction evidence="10">
        <text>N(4)-(alpha-D-Man-(1-&gt;2)-alpha-D-Man-(1-&gt;2)-alpha-D-Man-(1-&gt;3)-[alpha-D-Man-(1-&gt;2)-alpha-D-Man-(1-&gt;3)-[alpha-D-Man-(1-&gt;2)-alpha-D-Man-(1-&gt;6)]-alpha-D-Man-(1-&gt;6)]-beta-D-Man-(1-&gt;4)-beta-D-GlcNAc-(1-&gt;4)-beta-D-GlcNAc)-L-asparaginyl-[protein] (N-glucan mannose isomer 9A1,2,3B1,2,3) + UDP-alpha-D-glucose = N(4)-(alpha-D-Glc-(1-&gt;3)-alpha-D-Man-(1-&gt;2)-alpha-D-Man-(1-&gt;2)-alpha-D-Man-(1-&gt;3)-[alpha-D-Man-(1-&gt;2)-alpha-D-Man-(1-&gt;3)-[alpha-D-Man-(1-&gt;2)-alpha-D-Man-(1-&gt;6)]-alpha-D-Man-(1-&gt;6)]-beta-D-Man-(1-&gt;4)-beta-D-GlcNAc-(1-&gt;4)-beta-D-GlcNAc)-L-asparaginyl-[protein] + UDP + H(+)</text>
        <dbReference type="Rhea" id="RHEA:61304"/>
        <dbReference type="Rhea" id="RHEA-COMP:14356"/>
        <dbReference type="Rhea" id="RHEA-COMP:14357"/>
        <dbReference type="ChEBI" id="CHEBI:15378"/>
        <dbReference type="ChEBI" id="CHEBI:58223"/>
        <dbReference type="ChEBI" id="CHEBI:58885"/>
        <dbReference type="ChEBI" id="CHEBI:59080"/>
        <dbReference type="ChEBI" id="CHEBI:139493"/>
    </reaction>
</comment>
<keyword evidence="8" id="KW-0325">Glycoprotein</keyword>
<dbReference type="InterPro" id="IPR029044">
    <property type="entry name" value="Nucleotide-diphossugar_trans"/>
</dbReference>
<feature type="domain" description="UGGT thioredoxin-like" evidence="14">
    <location>
        <begin position="413"/>
        <end position="496"/>
    </location>
</feature>
<comment type="pathway">
    <text evidence="3">Protein modification; protein glycosylation.</text>
</comment>
<dbReference type="Pfam" id="PF18401">
    <property type="entry name" value="Thioredoxin_13"/>
    <property type="match status" value="1"/>
</dbReference>
<keyword evidence="5" id="KW-0808">Transferase</keyword>
<dbReference type="InterPro" id="IPR040525">
    <property type="entry name" value="UGGT_TRXL_4"/>
</dbReference>
<dbReference type="SUPFAM" id="SSF53448">
    <property type="entry name" value="Nucleotide-diphospho-sugar transferases"/>
    <property type="match status" value="1"/>
</dbReference>
<evidence type="ECO:0000259" key="14">
    <source>
        <dbReference type="Pfam" id="PF18402"/>
    </source>
</evidence>
<dbReference type="Pfam" id="PF18404">
    <property type="entry name" value="Glyco_transf_24"/>
    <property type="match status" value="1"/>
</dbReference>
<keyword evidence="6 11" id="KW-0732">Signal</keyword>
<evidence type="ECO:0000256" key="10">
    <source>
        <dbReference type="ARBA" id="ARBA00048456"/>
    </source>
</evidence>
<name>A0AAE9DZV1_CAEBR</name>
<evidence type="ECO:0000256" key="3">
    <source>
        <dbReference type="ARBA" id="ARBA00004922"/>
    </source>
</evidence>
<evidence type="ECO:0000259" key="15">
    <source>
        <dbReference type="Pfam" id="PF18403"/>
    </source>
</evidence>
<evidence type="ECO:0000256" key="6">
    <source>
        <dbReference type="ARBA" id="ARBA00022729"/>
    </source>
</evidence>
<dbReference type="Pfam" id="PF06427">
    <property type="entry name" value="UDP-g_GGTase"/>
    <property type="match status" value="1"/>
</dbReference>
<gene>
    <name evidence="17" type="ORF">L5515_000216</name>
</gene>
<dbReference type="GO" id="GO:0005788">
    <property type="term" value="C:endoplasmic reticulum lumen"/>
    <property type="evidence" value="ECO:0007669"/>
    <property type="project" value="UniProtKB-SubCell"/>
</dbReference>
<dbReference type="CDD" id="cd06432">
    <property type="entry name" value="GT8_HUGT1_C_like"/>
    <property type="match status" value="1"/>
</dbReference>
<dbReference type="InterPro" id="IPR009448">
    <property type="entry name" value="UDP-g_GGtrans"/>
</dbReference>
<evidence type="ECO:0000256" key="11">
    <source>
        <dbReference type="SAM" id="SignalP"/>
    </source>
</evidence>
<dbReference type="Pfam" id="PF18403">
    <property type="entry name" value="Thioredoxin_15"/>
    <property type="match status" value="1"/>
</dbReference>
<dbReference type="InterPro" id="IPR040497">
    <property type="entry name" value="Glyco_transf_24"/>
</dbReference>
<dbReference type="FunFam" id="3.90.550.10:FF:000065">
    <property type="entry name" value="UDP-glucose:glycoprotein glucosyltransferase, putative"/>
    <property type="match status" value="1"/>
</dbReference>
<dbReference type="InterPro" id="IPR040693">
    <property type="entry name" value="UGGT_TRXL_1"/>
</dbReference>
<feature type="chain" id="PRO_5042183416" evidence="11">
    <location>
        <begin position="20"/>
        <end position="1366"/>
    </location>
</feature>
<evidence type="ECO:0000259" key="12">
    <source>
        <dbReference type="Pfam" id="PF18400"/>
    </source>
</evidence>
<evidence type="ECO:0000313" key="17">
    <source>
        <dbReference type="EMBL" id="UMM10443.1"/>
    </source>
</evidence>
<reference evidence="17 18" key="1">
    <citation type="submission" date="2022-04" db="EMBL/GenBank/DDBJ databases">
        <title>Chromosome-level reference genomes for two strains of Caenorhabditis briggsae: an improved platform for comparative genomics.</title>
        <authorList>
            <person name="Stevens L."/>
            <person name="Andersen E."/>
        </authorList>
    </citation>
    <scope>NUCLEOTIDE SEQUENCE [LARGE SCALE GENOMIC DNA]</scope>
    <source>
        <strain evidence="17">VX34</strain>
        <tissue evidence="17">Whole-organism</tissue>
    </source>
</reference>
<feature type="signal peptide" evidence="11">
    <location>
        <begin position="1"/>
        <end position="19"/>
    </location>
</feature>
<dbReference type="Pfam" id="PF18400">
    <property type="entry name" value="Thioredoxin_12"/>
    <property type="match status" value="1"/>
</dbReference>
<feature type="domain" description="UGGT thioredoxin-like" evidence="13">
    <location>
        <begin position="271"/>
        <end position="386"/>
    </location>
</feature>
<comment type="cofactor">
    <cofactor evidence="1">
        <name>Ca(2+)</name>
        <dbReference type="ChEBI" id="CHEBI:29108"/>
    </cofactor>
</comment>
<dbReference type="Gene3D" id="3.90.550.10">
    <property type="entry name" value="Spore Coat Polysaccharide Biosynthesis Protein SpsA, Chain A"/>
    <property type="match status" value="1"/>
</dbReference>
<comment type="subcellular location">
    <subcellularLocation>
        <location evidence="2">Endoplasmic reticulum lumen</location>
    </subcellularLocation>
</comment>
<keyword evidence="18" id="KW-1185">Reference proteome</keyword>
<proteinExistence type="inferred from homology"/>
<dbReference type="PANTHER" id="PTHR11226">
    <property type="entry name" value="UDP-GLUCOSE GLYCOPROTEIN:GLUCOSYLTRANSFERASE"/>
    <property type="match status" value="1"/>
</dbReference>
<feature type="domain" description="UGGT thioredoxin-like" evidence="12">
    <location>
        <begin position="33"/>
        <end position="204"/>
    </location>
</feature>
<dbReference type="InterPro" id="IPR040692">
    <property type="entry name" value="UGGT_TRXL_3"/>
</dbReference>
<evidence type="ECO:0000256" key="9">
    <source>
        <dbReference type="ARBA" id="ARBA00045874"/>
    </source>
</evidence>
<comment type="function">
    <text evidence="9">Recognizes glycoproteins with minor folding defects. Reglucosylates single N-glycans near the misfolded part of the protein, thus providing quality control for protein folding in the endoplasmic reticulum. Reglucosylated proteins are recognized by calreticulin for recycling to the endoplasmic reticulum and refolding or degradation.</text>
</comment>
<dbReference type="InterPro" id="IPR040694">
    <property type="entry name" value="UGGT_TRXL_2"/>
</dbReference>
<dbReference type="Pfam" id="PF18402">
    <property type="entry name" value="Thioredoxin_14"/>
    <property type="match status" value="1"/>
</dbReference>
<organism evidence="17 18">
    <name type="scientific">Caenorhabditis briggsae</name>
    <dbReference type="NCBI Taxonomy" id="6238"/>
    <lineage>
        <taxon>Eukaryota</taxon>
        <taxon>Metazoa</taxon>
        <taxon>Ecdysozoa</taxon>
        <taxon>Nematoda</taxon>
        <taxon>Chromadorea</taxon>
        <taxon>Rhabditida</taxon>
        <taxon>Rhabditina</taxon>
        <taxon>Rhabditomorpha</taxon>
        <taxon>Rhabditoidea</taxon>
        <taxon>Rhabditidae</taxon>
        <taxon>Peloderinae</taxon>
        <taxon>Caenorhabditis</taxon>
    </lineage>
</organism>
<dbReference type="Proteomes" id="UP000829354">
    <property type="component" value="Chromosome I"/>
</dbReference>
<evidence type="ECO:0000259" key="16">
    <source>
        <dbReference type="Pfam" id="PF18404"/>
    </source>
</evidence>
<dbReference type="EMBL" id="CP092620">
    <property type="protein sequence ID" value="UMM10443.1"/>
    <property type="molecule type" value="Genomic_DNA"/>
</dbReference>
<evidence type="ECO:0000259" key="13">
    <source>
        <dbReference type="Pfam" id="PF18401"/>
    </source>
</evidence>
<dbReference type="GO" id="GO:0003980">
    <property type="term" value="F:UDP-glucose:glycoprotein glucosyltransferase activity"/>
    <property type="evidence" value="ECO:0007669"/>
    <property type="project" value="InterPro"/>
</dbReference>
<dbReference type="PANTHER" id="PTHR11226:SF9">
    <property type="entry name" value="UDP-GLUCOSE:GLYCOPROTEIN GLUCOSYLTRANSFERASE"/>
    <property type="match status" value="1"/>
</dbReference>
<protein>
    <submittedName>
        <fullName evidence="17">Uncharacterized protein</fullName>
    </submittedName>
</protein>
<feature type="domain" description="UDP-glucose:glycoprotein glucosyltransferase thioredoxin-like" evidence="15">
    <location>
        <begin position="662"/>
        <end position="769"/>
    </location>
</feature>
<evidence type="ECO:0000256" key="4">
    <source>
        <dbReference type="ARBA" id="ARBA00006351"/>
    </source>
</evidence>
<comment type="similarity">
    <text evidence="4">Belongs to the glycosyltransferase 8 family.</text>
</comment>
<accession>A0AAE9DZV1</accession>
<evidence type="ECO:0000256" key="7">
    <source>
        <dbReference type="ARBA" id="ARBA00022824"/>
    </source>
</evidence>
<evidence type="ECO:0000256" key="2">
    <source>
        <dbReference type="ARBA" id="ARBA00004319"/>
    </source>
</evidence>